<evidence type="ECO:0000313" key="6">
    <source>
        <dbReference type="EMBL" id="QBJ06302.1"/>
    </source>
</evidence>
<reference evidence="6" key="2">
    <citation type="submission" date="2018-09" db="EMBL/GenBank/DDBJ databases">
        <authorList>
            <person name="Suo F.Y."/>
            <person name="Ma Y.F."/>
            <person name="Huang L.D."/>
        </authorList>
    </citation>
    <scope>NUCLEOTIDE SEQUENCE</scope>
</reference>
<dbReference type="PROSITE" id="PS00548">
    <property type="entry name" value="RIBOSOMAL_S3"/>
    <property type="match status" value="1"/>
</dbReference>
<dbReference type="GO" id="GO:0022627">
    <property type="term" value="C:cytosolic small ribosomal subunit"/>
    <property type="evidence" value="ECO:0007669"/>
    <property type="project" value="TreeGrafter"/>
</dbReference>
<name>A0A481WAY1_GUITH</name>
<dbReference type="InterPro" id="IPR036419">
    <property type="entry name" value="Ribosomal_S3_C_sf"/>
</dbReference>
<geneLocation type="mitochondrion" evidence="6"/>
<dbReference type="InterPro" id="IPR057258">
    <property type="entry name" value="Ribosomal_uS3"/>
</dbReference>
<keyword evidence="2 4" id="KW-0689">Ribosomal protein</keyword>
<feature type="domain" description="Small ribosomal subunit protein uS3 C-terminal" evidence="5">
    <location>
        <begin position="138"/>
        <end position="220"/>
    </location>
</feature>
<dbReference type="GeneID" id="39703310"/>
<dbReference type="Gene3D" id="3.30.1140.32">
    <property type="entry name" value="Ribosomal protein S3, C-terminal domain"/>
    <property type="match status" value="1"/>
</dbReference>
<dbReference type="AlphaFoldDB" id="A0A481WAY1"/>
<dbReference type="GO" id="GO:0003735">
    <property type="term" value="F:structural constituent of ribosome"/>
    <property type="evidence" value="ECO:0007669"/>
    <property type="project" value="InterPro"/>
</dbReference>
<dbReference type="Pfam" id="PF00189">
    <property type="entry name" value="Ribosomal_S3_C"/>
    <property type="match status" value="1"/>
</dbReference>
<reference evidence="6" key="1">
    <citation type="journal article" date="2018" name="Mitochondrial DNA Part B Resour">
        <title>The complete mitochondrial genome of a transitional form in secondary endosymbiotic Cryptophyte algae Guillardia theta strain CCMP2712.</title>
        <authorList>
            <person name="Suo F."/>
            <person name="Ma Y."/>
            <person name="Manzilamu Z."/>
            <person name="Huang L."/>
        </authorList>
    </citation>
    <scope>NUCLEOTIDE SEQUENCE</scope>
</reference>
<dbReference type="PANTHER" id="PTHR11760">
    <property type="entry name" value="30S/40S RIBOSOMAL PROTEIN S3"/>
    <property type="match status" value="1"/>
</dbReference>
<keyword evidence="6" id="KW-0496">Mitochondrion</keyword>
<sequence>MSRRKDISILNIKNHKDWVSSWYIHKKEYFSLLQEDVMFYVYMRSKLRYFLINSVTNLKLVRLMDLLIIIMLNNSLSKGGRNFKQNSVLKRIVSLRKNMLFSFLVDASRFFKKNLFLSTFKIFTSYNVLNSSTISLKIARLIERRIRFRSKLIKTLIKNAKKRCKGIYIECTGRINNVDMARNDSMYLGSVPFQSLGLFVDYGFAVANTVKGLQSIKVWIYR</sequence>
<evidence type="ECO:0000256" key="4">
    <source>
        <dbReference type="RuleBase" id="RU003624"/>
    </source>
</evidence>
<evidence type="ECO:0000259" key="5">
    <source>
        <dbReference type="Pfam" id="PF00189"/>
    </source>
</evidence>
<evidence type="ECO:0000256" key="3">
    <source>
        <dbReference type="ARBA" id="ARBA00023274"/>
    </source>
</evidence>
<dbReference type="GO" id="GO:0003723">
    <property type="term" value="F:RNA binding"/>
    <property type="evidence" value="ECO:0007669"/>
    <property type="project" value="InterPro"/>
</dbReference>
<evidence type="ECO:0000256" key="2">
    <source>
        <dbReference type="ARBA" id="ARBA00022980"/>
    </source>
</evidence>
<dbReference type="PANTHER" id="PTHR11760:SF19">
    <property type="entry name" value="SMALL RIBOSOMAL SUBUNIT PROTEIN US3C"/>
    <property type="match status" value="1"/>
</dbReference>
<dbReference type="SUPFAM" id="SSF54821">
    <property type="entry name" value="Ribosomal protein S3 C-terminal domain"/>
    <property type="match status" value="1"/>
</dbReference>
<dbReference type="InterPro" id="IPR009019">
    <property type="entry name" value="KH_sf_prok-type"/>
</dbReference>
<evidence type="ECO:0000256" key="1">
    <source>
        <dbReference type="ARBA" id="ARBA00010761"/>
    </source>
</evidence>
<dbReference type="InterPro" id="IPR018280">
    <property type="entry name" value="Ribosomal_uS3_CS"/>
</dbReference>
<keyword evidence="3 4" id="KW-0687">Ribonucleoprotein</keyword>
<accession>A0A481WAY1</accession>
<dbReference type="RefSeq" id="YP_009577922.1">
    <property type="nucleotide sequence ID" value="NC_041490.1"/>
</dbReference>
<dbReference type="InterPro" id="IPR001351">
    <property type="entry name" value="Ribosomal_uS3_C"/>
</dbReference>
<dbReference type="SUPFAM" id="SSF54814">
    <property type="entry name" value="Prokaryotic type KH domain (KH-domain type II)"/>
    <property type="match status" value="1"/>
</dbReference>
<dbReference type="EMBL" id="MH844545">
    <property type="protein sequence ID" value="QBJ06302.1"/>
    <property type="molecule type" value="Genomic_DNA"/>
</dbReference>
<organism evidence="6">
    <name type="scientific">Guillardia theta</name>
    <name type="common">Cryptophyte</name>
    <name type="synonym">Cryptomonas phi</name>
    <dbReference type="NCBI Taxonomy" id="55529"/>
    <lineage>
        <taxon>Eukaryota</taxon>
        <taxon>Cryptophyceae</taxon>
        <taxon>Pyrenomonadales</taxon>
        <taxon>Geminigeraceae</taxon>
        <taxon>Guillardia</taxon>
    </lineage>
</organism>
<dbReference type="GO" id="GO:0006412">
    <property type="term" value="P:translation"/>
    <property type="evidence" value="ECO:0007669"/>
    <property type="project" value="InterPro"/>
</dbReference>
<proteinExistence type="inferred from homology"/>
<comment type="similarity">
    <text evidence="1 4">Belongs to the universal ribosomal protein uS3 family.</text>
</comment>
<gene>
    <name evidence="6" type="primary">rps3</name>
</gene>
<protein>
    <submittedName>
        <fullName evidence="6">Ribosomal protein S3</fullName>
    </submittedName>
</protein>